<reference evidence="4" key="1">
    <citation type="submission" date="2017-02" db="UniProtKB">
        <authorList>
            <consortium name="WormBaseParasite"/>
        </authorList>
    </citation>
    <scope>IDENTIFICATION</scope>
</reference>
<proteinExistence type="predicted"/>
<dbReference type="WBParaSite" id="HDID_0001121301-mRNA-1">
    <property type="protein sequence ID" value="HDID_0001121301-mRNA-1"/>
    <property type="gene ID" value="HDID_0001121301"/>
</dbReference>
<name>A0A0R3SZL7_HYMDI</name>
<feature type="compositionally biased region" description="Low complexity" evidence="1">
    <location>
        <begin position="17"/>
        <end position="34"/>
    </location>
</feature>
<evidence type="ECO:0000313" key="4">
    <source>
        <dbReference type="WBParaSite" id="HDID_0001121301-mRNA-1"/>
    </source>
</evidence>
<reference evidence="2 3" key="2">
    <citation type="submission" date="2018-11" db="EMBL/GenBank/DDBJ databases">
        <authorList>
            <consortium name="Pathogen Informatics"/>
        </authorList>
    </citation>
    <scope>NUCLEOTIDE SEQUENCE [LARGE SCALE GENOMIC DNA]</scope>
</reference>
<evidence type="ECO:0000256" key="1">
    <source>
        <dbReference type="SAM" id="MobiDB-lite"/>
    </source>
</evidence>
<feature type="region of interest" description="Disordered" evidence="1">
    <location>
        <begin position="17"/>
        <end position="59"/>
    </location>
</feature>
<organism evidence="4">
    <name type="scientific">Hymenolepis diminuta</name>
    <name type="common">Rat tapeworm</name>
    <dbReference type="NCBI Taxonomy" id="6216"/>
    <lineage>
        <taxon>Eukaryota</taxon>
        <taxon>Metazoa</taxon>
        <taxon>Spiralia</taxon>
        <taxon>Lophotrochozoa</taxon>
        <taxon>Platyhelminthes</taxon>
        <taxon>Cestoda</taxon>
        <taxon>Eucestoda</taxon>
        <taxon>Cyclophyllidea</taxon>
        <taxon>Hymenolepididae</taxon>
        <taxon>Hymenolepis</taxon>
    </lineage>
</organism>
<evidence type="ECO:0000313" key="2">
    <source>
        <dbReference type="EMBL" id="VDL65105.1"/>
    </source>
</evidence>
<evidence type="ECO:0000313" key="3">
    <source>
        <dbReference type="Proteomes" id="UP000274504"/>
    </source>
</evidence>
<gene>
    <name evidence="2" type="ORF">HDID_LOCUS11210</name>
</gene>
<feature type="compositionally biased region" description="Basic residues" evidence="1">
    <location>
        <begin position="49"/>
        <end position="59"/>
    </location>
</feature>
<sequence length="59" mass="6877">MRNAHRRCLLIFRRNPTSASSTTIPPPAAISIPDPSEPVSYRTTGASMMRHRRWRMRRQ</sequence>
<accession>A0A0R3SZL7</accession>
<dbReference type="AlphaFoldDB" id="A0A0R3SZL7"/>
<dbReference type="Proteomes" id="UP000274504">
    <property type="component" value="Unassembled WGS sequence"/>
</dbReference>
<protein>
    <submittedName>
        <fullName evidence="4">Secreted protein</fullName>
    </submittedName>
</protein>
<dbReference type="EMBL" id="UYSG01012921">
    <property type="protein sequence ID" value="VDL65105.1"/>
    <property type="molecule type" value="Genomic_DNA"/>
</dbReference>